<dbReference type="GO" id="GO:0005886">
    <property type="term" value="C:plasma membrane"/>
    <property type="evidence" value="ECO:0007669"/>
    <property type="project" value="UniProtKB-SubCell"/>
</dbReference>
<feature type="transmembrane region" description="Helical" evidence="7">
    <location>
        <begin position="281"/>
        <end position="307"/>
    </location>
</feature>
<dbReference type="GO" id="GO:0022857">
    <property type="term" value="F:transmembrane transporter activity"/>
    <property type="evidence" value="ECO:0007669"/>
    <property type="project" value="TreeGrafter"/>
</dbReference>
<name>A0A2S7EPF5_9XANT</name>
<dbReference type="Pfam" id="PF02687">
    <property type="entry name" value="FtsX"/>
    <property type="match status" value="1"/>
</dbReference>
<dbReference type="Proteomes" id="UP000238261">
    <property type="component" value="Unassembled WGS sequence"/>
</dbReference>
<keyword evidence="11" id="KW-1185">Reference proteome</keyword>
<feature type="domain" description="ABC3 transporter permease C-terminal" evidence="8">
    <location>
        <begin position="287"/>
        <end position="396"/>
    </location>
</feature>
<evidence type="ECO:0000256" key="1">
    <source>
        <dbReference type="ARBA" id="ARBA00004651"/>
    </source>
</evidence>
<evidence type="ECO:0000313" key="11">
    <source>
        <dbReference type="Proteomes" id="UP000238261"/>
    </source>
</evidence>
<evidence type="ECO:0000256" key="5">
    <source>
        <dbReference type="ARBA" id="ARBA00023136"/>
    </source>
</evidence>
<keyword evidence="5 7" id="KW-0472">Membrane</keyword>
<dbReference type="PANTHER" id="PTHR30572:SF4">
    <property type="entry name" value="ABC TRANSPORTER PERMEASE YTRF"/>
    <property type="match status" value="1"/>
</dbReference>
<evidence type="ECO:0000256" key="4">
    <source>
        <dbReference type="ARBA" id="ARBA00022989"/>
    </source>
</evidence>
<dbReference type="AlphaFoldDB" id="A0A2S7EPF5"/>
<dbReference type="InterPro" id="IPR025857">
    <property type="entry name" value="MacB_PCD"/>
</dbReference>
<evidence type="ECO:0000256" key="3">
    <source>
        <dbReference type="ARBA" id="ARBA00022692"/>
    </source>
</evidence>
<reference evidence="11" key="1">
    <citation type="submission" date="2016-08" db="EMBL/GenBank/DDBJ databases">
        <authorList>
            <person name="Merda D."/>
            <person name="Briand M."/>
            <person name="Taghouti G."/>
            <person name="Carrere S."/>
            <person name="Gouzy J."/>
            <person name="Portier P."/>
            <person name="Jacques M.-A."/>
            <person name="Fischer-Le Saux M."/>
        </authorList>
    </citation>
    <scope>NUCLEOTIDE SEQUENCE [LARGE SCALE GENOMIC DNA]</scope>
    <source>
        <strain evidence="11">CFBP1156</strain>
    </source>
</reference>
<keyword evidence="3 7" id="KW-0812">Transmembrane</keyword>
<comment type="similarity">
    <text evidence="6">Belongs to the ABC-4 integral membrane protein family.</text>
</comment>
<dbReference type="InterPro" id="IPR050250">
    <property type="entry name" value="Macrolide_Exporter_MacB"/>
</dbReference>
<evidence type="ECO:0000256" key="2">
    <source>
        <dbReference type="ARBA" id="ARBA00022475"/>
    </source>
</evidence>
<organism evidence="10 11">
    <name type="scientific">Xanthomonas hyacinthi</name>
    <dbReference type="NCBI Taxonomy" id="56455"/>
    <lineage>
        <taxon>Bacteria</taxon>
        <taxon>Pseudomonadati</taxon>
        <taxon>Pseudomonadota</taxon>
        <taxon>Gammaproteobacteria</taxon>
        <taxon>Lysobacterales</taxon>
        <taxon>Lysobacteraceae</taxon>
        <taxon>Xanthomonas</taxon>
    </lineage>
</organism>
<keyword evidence="4 7" id="KW-1133">Transmembrane helix</keyword>
<feature type="transmembrane region" description="Helical" evidence="7">
    <location>
        <begin position="15"/>
        <end position="38"/>
    </location>
</feature>
<feature type="transmembrane region" description="Helical" evidence="7">
    <location>
        <begin position="366"/>
        <end position="386"/>
    </location>
</feature>
<accession>A0A2S7EPF5</accession>
<dbReference type="OrthoDB" id="9770036at2"/>
<dbReference type="RefSeq" id="WP_046977777.1">
    <property type="nucleotide sequence ID" value="NZ_CP043476.1"/>
</dbReference>
<dbReference type="InterPro" id="IPR003838">
    <property type="entry name" value="ABC3_permease_C"/>
</dbReference>
<evidence type="ECO:0000259" key="9">
    <source>
        <dbReference type="Pfam" id="PF12704"/>
    </source>
</evidence>
<feature type="domain" description="MacB-like periplasmic core" evidence="9">
    <location>
        <begin position="19"/>
        <end position="245"/>
    </location>
</feature>
<dbReference type="PANTHER" id="PTHR30572">
    <property type="entry name" value="MEMBRANE COMPONENT OF TRANSPORTER-RELATED"/>
    <property type="match status" value="1"/>
</dbReference>
<evidence type="ECO:0000313" key="10">
    <source>
        <dbReference type="EMBL" id="PPU94389.1"/>
    </source>
</evidence>
<dbReference type="EMBL" id="MDEG01000038">
    <property type="protein sequence ID" value="PPU94389.1"/>
    <property type="molecule type" value="Genomic_DNA"/>
</dbReference>
<proteinExistence type="inferred from homology"/>
<keyword evidence="2" id="KW-1003">Cell membrane</keyword>
<dbReference type="Pfam" id="PF12704">
    <property type="entry name" value="MacB_PCD"/>
    <property type="match status" value="1"/>
</dbReference>
<sequence>MDIYPVLASLKRNKVQAVLIVLEIALGFAIVSNAVFMISQRLERMGRLTGMLDEEIVRINVGGGGDNPSARVRQDLANLREIPGVKSATSLNHVPFDNSSWNGTVNLEREQRSPTLTAGVYLGENLVDAFGLKIIEGRNFTSEEYVDWEQFNSAGANLRIPSVIITQEVARRLFPGESAVGKDIYSWNPDNSPHRVVGVVERLIRPNDSGAPSEDGYSMLLPMKDLTMGRFAIRTDPDQRESVEKSAVAALERSSAQRVILESSSFSDVIREYYRKDRSMAWLLVALMGSLLVVTALGIFGLTSFWVSQRTRQIGIRRALGATRGQVLRYFQTENFVLATLGIVIGMIGAYGINQVLMNYYELGRLPVLYLPVGAITLWLVGQLAVYSPARRATSVAPAVATRNI</sequence>
<evidence type="ECO:0000256" key="7">
    <source>
        <dbReference type="SAM" id="Phobius"/>
    </source>
</evidence>
<evidence type="ECO:0000256" key="6">
    <source>
        <dbReference type="ARBA" id="ARBA00038076"/>
    </source>
</evidence>
<feature type="transmembrane region" description="Helical" evidence="7">
    <location>
        <begin position="336"/>
        <end position="354"/>
    </location>
</feature>
<evidence type="ECO:0000259" key="8">
    <source>
        <dbReference type="Pfam" id="PF02687"/>
    </source>
</evidence>
<comment type="caution">
    <text evidence="10">The sequence shown here is derived from an EMBL/GenBank/DDBJ whole genome shotgun (WGS) entry which is preliminary data.</text>
</comment>
<comment type="subcellular location">
    <subcellularLocation>
        <location evidence="1">Cell membrane</location>
        <topology evidence="1">Multi-pass membrane protein</topology>
    </subcellularLocation>
</comment>
<protein>
    <submittedName>
        <fullName evidence="10">ABC transporter permease</fullName>
    </submittedName>
</protein>
<gene>
    <name evidence="10" type="ORF">XhyaCFBP1156_20180</name>
</gene>